<dbReference type="RefSeq" id="WP_279530209.1">
    <property type="nucleotide sequence ID" value="NZ_CP122313.1"/>
</dbReference>
<organism evidence="2 3">
    <name type="scientific">Halospeciosus flavus</name>
    <dbReference type="NCBI Taxonomy" id="3032283"/>
    <lineage>
        <taxon>Archaea</taxon>
        <taxon>Methanobacteriati</taxon>
        <taxon>Methanobacteriota</taxon>
        <taxon>Stenosarchaea group</taxon>
        <taxon>Halobacteria</taxon>
        <taxon>Halobacteriales</taxon>
        <taxon>Halobacteriaceae</taxon>
        <taxon>Halospeciosus</taxon>
    </lineage>
</organism>
<evidence type="ECO:0000313" key="2">
    <source>
        <dbReference type="EMBL" id="MFC7198266.1"/>
    </source>
</evidence>
<proteinExistence type="predicted"/>
<dbReference type="Pfam" id="PF04471">
    <property type="entry name" value="Mrr_cat"/>
    <property type="match status" value="1"/>
</dbReference>
<reference evidence="2 3" key="1">
    <citation type="journal article" date="2019" name="Int. J. Syst. Evol. Microbiol.">
        <title>The Global Catalogue of Microorganisms (GCM) 10K type strain sequencing project: providing services to taxonomists for standard genome sequencing and annotation.</title>
        <authorList>
            <consortium name="The Broad Institute Genomics Platform"/>
            <consortium name="The Broad Institute Genome Sequencing Center for Infectious Disease"/>
            <person name="Wu L."/>
            <person name="Ma J."/>
        </authorList>
    </citation>
    <scope>NUCLEOTIDE SEQUENCE [LARGE SCALE GENOMIC DNA]</scope>
    <source>
        <strain evidence="2 3">XZGYJ-43</strain>
    </source>
</reference>
<dbReference type="EC" id="3.1.21.-" evidence="2"/>
<evidence type="ECO:0000313" key="3">
    <source>
        <dbReference type="Proteomes" id="UP001596447"/>
    </source>
</evidence>
<dbReference type="Proteomes" id="UP001596447">
    <property type="component" value="Unassembled WGS sequence"/>
</dbReference>
<evidence type="ECO:0000259" key="1">
    <source>
        <dbReference type="Pfam" id="PF04471"/>
    </source>
</evidence>
<gene>
    <name evidence="2" type="ORF">ACFQJ9_01995</name>
</gene>
<keyword evidence="2" id="KW-0378">Hydrolase</keyword>
<dbReference type="GO" id="GO:0004519">
    <property type="term" value="F:endonuclease activity"/>
    <property type="evidence" value="ECO:0007669"/>
    <property type="project" value="UniProtKB-KW"/>
</dbReference>
<keyword evidence="2" id="KW-0255">Endonuclease</keyword>
<keyword evidence="3" id="KW-1185">Reference proteome</keyword>
<dbReference type="AlphaFoldDB" id="A0ABD5YYU6"/>
<dbReference type="InterPro" id="IPR007560">
    <property type="entry name" value="Restrct_endonuc_IV_Mrr"/>
</dbReference>
<protein>
    <submittedName>
        <fullName evidence="2">Restriction endonuclease</fullName>
        <ecNumber evidence="2">3.1.21.-</ecNumber>
    </submittedName>
</protein>
<comment type="caution">
    <text evidence="2">The sequence shown here is derived from an EMBL/GenBank/DDBJ whole genome shotgun (WGS) entry which is preliminary data.</text>
</comment>
<name>A0ABD5YYU6_9EURY</name>
<keyword evidence="2" id="KW-0540">Nuclease</keyword>
<dbReference type="EMBL" id="JBHTAR010000003">
    <property type="protein sequence ID" value="MFC7198266.1"/>
    <property type="molecule type" value="Genomic_DNA"/>
</dbReference>
<dbReference type="GO" id="GO:0016787">
    <property type="term" value="F:hydrolase activity"/>
    <property type="evidence" value="ECO:0007669"/>
    <property type="project" value="UniProtKB-KW"/>
</dbReference>
<accession>A0ABD5YYU6</accession>
<feature type="domain" description="Restriction endonuclease type IV Mrr" evidence="1">
    <location>
        <begin position="8"/>
        <end position="106"/>
    </location>
</feature>
<sequence>MDELEFALENIDGASFEDFAMAFLRADGYDVHESGGSGADGGWDARLEIGSNEGIVHASTQGRWKRKLRADAEKVKSLEETRGKDYDLLVFVTNQDIQGAQELAMEDEIEEEYGWRLKIIHRKNILGELRQNEPDLAEEFLDIDLQRDHDHLAKIEDLRDERLTKIESRSGYAEDLADGPTVVFHIIPNGIFSKHKVRSADDIPTPSVFFDLVSGHPETRGKYKITYGQDGTLDEQSGYGVLRNDGLYESVTTSAIMPGGRDDLWIRGGVASSGVGIDPSVVITANRTLNNLSEMGFSGTAFASLTFLDAKDVKLETEQARRGLPRGGMHMLDTDFYTTELYPVQIGSDENIENLEPLLSEVWRQFGHENGTPNIEDGKWDSSSVRVRQEMLLEEGDL</sequence>